<proteinExistence type="predicted"/>
<accession>A0ABZ0I565</accession>
<evidence type="ECO:0000313" key="3">
    <source>
        <dbReference type="Proteomes" id="UP001626537"/>
    </source>
</evidence>
<dbReference type="Proteomes" id="UP001626537">
    <property type="component" value="Chromosome"/>
</dbReference>
<keyword evidence="3" id="KW-1185">Reference proteome</keyword>
<keyword evidence="1" id="KW-0812">Transmembrane</keyword>
<protein>
    <submittedName>
        <fullName evidence="2">Uncharacterized protein</fullName>
    </submittedName>
</protein>
<dbReference type="Gene3D" id="3.30.70.100">
    <property type="match status" value="1"/>
</dbReference>
<evidence type="ECO:0000313" key="2">
    <source>
        <dbReference type="EMBL" id="WOJ94663.1"/>
    </source>
</evidence>
<evidence type="ECO:0000256" key="1">
    <source>
        <dbReference type="SAM" id="Phobius"/>
    </source>
</evidence>
<keyword evidence="1" id="KW-1133">Transmembrane helix</keyword>
<reference evidence="2 3" key="1">
    <citation type="submission" date="2023-10" db="EMBL/GenBank/DDBJ databases">
        <title>Two novel species belonging to the OM43/NOR5 clade.</title>
        <authorList>
            <person name="Park M."/>
        </authorList>
    </citation>
    <scope>NUCLEOTIDE SEQUENCE [LARGE SCALE GENOMIC DNA]</scope>
    <source>
        <strain evidence="2 3">IMCC43200</strain>
    </source>
</reference>
<organism evidence="2 3">
    <name type="scientific">Congregibacter variabilis</name>
    <dbReference type="NCBI Taxonomy" id="3081200"/>
    <lineage>
        <taxon>Bacteria</taxon>
        <taxon>Pseudomonadati</taxon>
        <taxon>Pseudomonadota</taxon>
        <taxon>Gammaproteobacteria</taxon>
        <taxon>Cellvibrionales</taxon>
        <taxon>Halieaceae</taxon>
        <taxon>Congregibacter</taxon>
    </lineage>
</organism>
<name>A0ABZ0I565_9GAMM</name>
<feature type="transmembrane region" description="Helical" evidence="1">
    <location>
        <begin position="190"/>
        <end position="207"/>
    </location>
</feature>
<gene>
    <name evidence="2" type="ORF">R0135_05725</name>
</gene>
<keyword evidence="1" id="KW-0472">Membrane</keyword>
<dbReference type="RefSeq" id="WP_407349300.1">
    <property type="nucleotide sequence ID" value="NZ_CP136864.1"/>
</dbReference>
<sequence>MSITVWGSAFMLYLLFKLWYDGFRQPLSQSDVERFLQMATARAEKDGQTPNLEGLRKFLEEDDGREFIMVNLLQFNATPISDPDTGEASTGPILLRKYFKPFMGRILRRAGHPVIAGQVKGGYLDEWNTPPNPGWHAAGLVRYRSRRDAMELSLANTDFDELHKYKVAALAQTFAIPTHRQMGFYASPRVSVALILALAAALLQLALV</sequence>
<dbReference type="EMBL" id="CP136864">
    <property type="protein sequence ID" value="WOJ94663.1"/>
    <property type="molecule type" value="Genomic_DNA"/>
</dbReference>